<dbReference type="SUPFAM" id="SSF47459">
    <property type="entry name" value="HLH, helix-loop-helix DNA-binding domain"/>
    <property type="match status" value="1"/>
</dbReference>
<dbReference type="Pfam" id="PF14215">
    <property type="entry name" value="bHLH-MYC_N"/>
    <property type="match status" value="1"/>
</dbReference>
<organism evidence="6 7">
    <name type="scientific">Perilla frutescens var. hirtella</name>
    <name type="common">Perilla citriodora</name>
    <name type="synonym">Perilla setoyensis</name>
    <dbReference type="NCBI Taxonomy" id="608512"/>
    <lineage>
        <taxon>Eukaryota</taxon>
        <taxon>Viridiplantae</taxon>
        <taxon>Streptophyta</taxon>
        <taxon>Embryophyta</taxon>
        <taxon>Tracheophyta</taxon>
        <taxon>Spermatophyta</taxon>
        <taxon>Magnoliopsida</taxon>
        <taxon>eudicotyledons</taxon>
        <taxon>Gunneridae</taxon>
        <taxon>Pentapetalae</taxon>
        <taxon>asterids</taxon>
        <taxon>lamiids</taxon>
        <taxon>Lamiales</taxon>
        <taxon>Lamiaceae</taxon>
        <taxon>Nepetoideae</taxon>
        <taxon>Elsholtzieae</taxon>
        <taxon>Perilla</taxon>
    </lineage>
</organism>
<evidence type="ECO:0000313" key="7">
    <source>
        <dbReference type="Proteomes" id="UP001190926"/>
    </source>
</evidence>
<evidence type="ECO:0000256" key="3">
    <source>
        <dbReference type="ARBA" id="ARBA00023163"/>
    </source>
</evidence>
<keyword evidence="7" id="KW-1185">Reference proteome</keyword>
<evidence type="ECO:0000259" key="5">
    <source>
        <dbReference type="PROSITE" id="PS50888"/>
    </source>
</evidence>
<dbReference type="Pfam" id="PF00010">
    <property type="entry name" value="HLH"/>
    <property type="match status" value="1"/>
</dbReference>
<dbReference type="InterPro" id="IPR011598">
    <property type="entry name" value="bHLH_dom"/>
</dbReference>
<dbReference type="Gene3D" id="4.10.280.10">
    <property type="entry name" value="Helix-loop-helix DNA-binding domain"/>
    <property type="match status" value="1"/>
</dbReference>
<dbReference type="GO" id="GO:0005634">
    <property type="term" value="C:nucleus"/>
    <property type="evidence" value="ECO:0007669"/>
    <property type="project" value="UniProtKB-SubCell"/>
</dbReference>
<keyword evidence="2" id="KW-0805">Transcription regulation</keyword>
<dbReference type="PANTHER" id="PTHR31945:SF63">
    <property type="entry name" value="TRANSCRIPTION FACTOR BHLH90"/>
    <property type="match status" value="1"/>
</dbReference>
<sequence>MAALERGIEWLRPLVNNHPWDYCVVWKLGDDPSRFIEWGACCCSGGRRGVGMKIKGENFVDECKDKVIKHPVTSNACKKLAQLPSVIPLYSGIHGDVVISKRPRWISTRNNDDEPNGTQVLIPVTWGLIELFTSKHVPRDEETIDCISAHFRVHPKQESIKEKVQQQTDLNLLRAQFCDNFQENCPPSLDHYLTLAHQPTNYSSFEGSSTCSSLSNEHQLLQHRVLSGMPLEKSCKDYVDSPTRNLRLRRKKNADFALITNGNEKTRQKTEKGPFKSKNLMTERNRRKRIKDGELALRALVPKITKMDKVATLVDAADYIKELLETIRNYHDELQALEEEDFNEVNTKAERSMLVRDCADNKGAGGSEKTPILVEVEVIQLGTKDFLLKILCKQKQAAFSRLIKVLDSLGLQVADVNVTTLHGLVSHVLKVEAMRADLDPTTLKHSLVKLVNKWDNSS</sequence>
<evidence type="ECO:0000256" key="4">
    <source>
        <dbReference type="ARBA" id="ARBA00023242"/>
    </source>
</evidence>
<dbReference type="InterPro" id="IPR025610">
    <property type="entry name" value="MYC/MYB_N"/>
</dbReference>
<gene>
    <name evidence="6" type="ORF">C2S53_018232</name>
</gene>
<protein>
    <recommendedName>
        <fullName evidence="5">BHLH domain-containing protein</fullName>
    </recommendedName>
</protein>
<dbReference type="PANTHER" id="PTHR31945">
    <property type="entry name" value="TRANSCRIPTION FACTOR SCREAM2-RELATED"/>
    <property type="match status" value="1"/>
</dbReference>
<dbReference type="GO" id="GO:0046983">
    <property type="term" value="F:protein dimerization activity"/>
    <property type="evidence" value="ECO:0007669"/>
    <property type="project" value="InterPro"/>
</dbReference>
<reference evidence="6 7" key="1">
    <citation type="journal article" date="2021" name="Nat. Commun.">
        <title>Incipient diploidization of the medicinal plant Perilla within 10,000 years.</title>
        <authorList>
            <person name="Zhang Y."/>
            <person name="Shen Q."/>
            <person name="Leng L."/>
            <person name="Zhang D."/>
            <person name="Chen S."/>
            <person name="Shi Y."/>
            <person name="Ning Z."/>
            <person name="Chen S."/>
        </authorList>
    </citation>
    <scope>NUCLEOTIDE SEQUENCE [LARGE SCALE GENOMIC DNA]</scope>
    <source>
        <strain evidence="7">cv. PC099</strain>
    </source>
</reference>
<dbReference type="GO" id="GO:0003700">
    <property type="term" value="F:DNA-binding transcription factor activity"/>
    <property type="evidence" value="ECO:0007669"/>
    <property type="project" value="TreeGrafter"/>
</dbReference>
<feature type="domain" description="BHLH" evidence="5">
    <location>
        <begin position="274"/>
        <end position="323"/>
    </location>
</feature>
<evidence type="ECO:0000256" key="2">
    <source>
        <dbReference type="ARBA" id="ARBA00023015"/>
    </source>
</evidence>
<dbReference type="SMART" id="SM00353">
    <property type="entry name" value="HLH"/>
    <property type="match status" value="1"/>
</dbReference>
<evidence type="ECO:0000256" key="1">
    <source>
        <dbReference type="ARBA" id="ARBA00004123"/>
    </source>
</evidence>
<comment type="caution">
    <text evidence="6">The sequence shown here is derived from an EMBL/GenBank/DDBJ whole genome shotgun (WGS) entry which is preliminary data.</text>
</comment>
<keyword evidence="4" id="KW-0539">Nucleus</keyword>
<dbReference type="InterPro" id="IPR054502">
    <property type="entry name" value="bHLH-TF_ACT-like_plant"/>
</dbReference>
<accession>A0AAD4JNI5</accession>
<comment type="subcellular location">
    <subcellularLocation>
        <location evidence="1">Nucleus</location>
    </subcellularLocation>
</comment>
<proteinExistence type="predicted"/>
<keyword evidence="3" id="KW-0804">Transcription</keyword>
<name>A0AAD4JNI5_PERFH</name>
<dbReference type="PROSITE" id="PS50888">
    <property type="entry name" value="BHLH"/>
    <property type="match status" value="1"/>
</dbReference>
<dbReference type="InterPro" id="IPR051358">
    <property type="entry name" value="TF_AMS/ICE1/BHLH6-like"/>
</dbReference>
<dbReference type="EMBL" id="SDAM02000019">
    <property type="protein sequence ID" value="KAH6837134.1"/>
    <property type="molecule type" value="Genomic_DNA"/>
</dbReference>
<evidence type="ECO:0000313" key="6">
    <source>
        <dbReference type="EMBL" id="KAH6837134.1"/>
    </source>
</evidence>
<dbReference type="Proteomes" id="UP001190926">
    <property type="component" value="Unassembled WGS sequence"/>
</dbReference>
<dbReference type="GO" id="GO:0043565">
    <property type="term" value="F:sequence-specific DNA binding"/>
    <property type="evidence" value="ECO:0007669"/>
    <property type="project" value="TreeGrafter"/>
</dbReference>
<dbReference type="InterPro" id="IPR036638">
    <property type="entry name" value="HLH_DNA-bd_sf"/>
</dbReference>
<dbReference type="Pfam" id="PF22754">
    <property type="entry name" value="bHLH-TF_ACT-like_plant"/>
    <property type="match status" value="1"/>
</dbReference>
<dbReference type="AlphaFoldDB" id="A0AAD4JNI5"/>